<dbReference type="PANTHER" id="PTHR43791:SF36">
    <property type="entry name" value="TRANSPORTER, PUTATIVE (AFU_ORTHOLOGUE AFUA_6G08340)-RELATED"/>
    <property type="match status" value="1"/>
</dbReference>
<dbReference type="InterPro" id="IPR036259">
    <property type="entry name" value="MFS_trans_sf"/>
</dbReference>
<feature type="transmembrane region" description="Helical" evidence="6">
    <location>
        <begin position="239"/>
        <end position="261"/>
    </location>
</feature>
<keyword evidence="5 6" id="KW-0472">Membrane</keyword>
<gene>
    <name evidence="8" type="ORF">HX882_28360</name>
</gene>
<feature type="transmembrane region" description="Helical" evidence="6">
    <location>
        <begin position="306"/>
        <end position="324"/>
    </location>
</feature>
<dbReference type="PANTHER" id="PTHR43791">
    <property type="entry name" value="PERMEASE-RELATED"/>
    <property type="match status" value="1"/>
</dbReference>
<accession>A0A7Y7XH31</accession>
<keyword evidence="2" id="KW-0813">Transport</keyword>
<feature type="transmembrane region" description="Helical" evidence="6">
    <location>
        <begin position="364"/>
        <end position="387"/>
    </location>
</feature>
<evidence type="ECO:0000256" key="6">
    <source>
        <dbReference type="SAM" id="Phobius"/>
    </source>
</evidence>
<feature type="transmembrane region" description="Helical" evidence="6">
    <location>
        <begin position="330"/>
        <end position="352"/>
    </location>
</feature>
<proteinExistence type="predicted"/>
<dbReference type="Gene3D" id="1.20.1250.20">
    <property type="entry name" value="MFS general substrate transporter like domains"/>
    <property type="match status" value="2"/>
</dbReference>
<feature type="transmembrane region" description="Helical" evidence="6">
    <location>
        <begin position="56"/>
        <end position="78"/>
    </location>
</feature>
<keyword evidence="4 6" id="KW-1133">Transmembrane helix</keyword>
<organism evidence="8 9">
    <name type="scientific">Pseudomonas gingeri</name>
    <dbReference type="NCBI Taxonomy" id="117681"/>
    <lineage>
        <taxon>Bacteria</taxon>
        <taxon>Pseudomonadati</taxon>
        <taxon>Pseudomonadota</taxon>
        <taxon>Gammaproteobacteria</taxon>
        <taxon>Pseudomonadales</taxon>
        <taxon>Pseudomonadaceae</taxon>
        <taxon>Pseudomonas</taxon>
    </lineage>
</organism>
<evidence type="ECO:0000256" key="2">
    <source>
        <dbReference type="ARBA" id="ARBA00022448"/>
    </source>
</evidence>
<dbReference type="Proteomes" id="UP000539985">
    <property type="component" value="Unassembled WGS sequence"/>
</dbReference>
<dbReference type="GO" id="GO:0022857">
    <property type="term" value="F:transmembrane transporter activity"/>
    <property type="evidence" value="ECO:0007669"/>
    <property type="project" value="InterPro"/>
</dbReference>
<dbReference type="InterPro" id="IPR020846">
    <property type="entry name" value="MFS_dom"/>
</dbReference>
<feature type="domain" description="Major facilitator superfamily (MFS) profile" evidence="7">
    <location>
        <begin position="19"/>
        <end position="423"/>
    </location>
</feature>
<evidence type="ECO:0000256" key="1">
    <source>
        <dbReference type="ARBA" id="ARBA00004141"/>
    </source>
</evidence>
<sequence length="444" mass="48601">MTHVNPFHAGLGAKRWQMIMPAVLIMYTISFFDRANIAMALPYMTKELGLSPVEAGWIGGAFAWGYVITQLLAAVLALRFGSRKLIGACLFLFGGAAITTGFARTFEEVMAMRFILGLAEGPIYAAVSMLLAQWFIKSERGRAFGIWNLAVPLGGFLAGPISGAILAHYDWRWMLIIEGLPAWLFCVFWFVMVPKNLQAATWLSDADRETIAGELAAEQKSHGDTQRDPWWKIFNEPAVWLLTLGFGLSSILLYGTTLWLPTILKSYNSLNEVTVGILSGAPFLLTMLGVWYITRRSDRHNQERRLHAAIPTIITGLIMIAAAYVPANLYWLQIGLFIAMGFPLKMLTPLVFARITEILPLSKAIPAVAFVSGVGTFVGQSVGPLLVGYTRALSTDFRLSLLALGGCAIAGGVVILMSKTSAEKKAARLQGVDKSRLVQKASQH</sequence>
<dbReference type="AlphaFoldDB" id="A0A7Y7XH31"/>
<evidence type="ECO:0000259" key="7">
    <source>
        <dbReference type="PROSITE" id="PS50850"/>
    </source>
</evidence>
<feature type="transmembrane region" description="Helical" evidence="6">
    <location>
        <begin position="24"/>
        <end position="44"/>
    </location>
</feature>
<dbReference type="PIRSF" id="PIRSF002808">
    <property type="entry name" value="Hexose_phosphate_transp"/>
    <property type="match status" value="1"/>
</dbReference>
<dbReference type="PROSITE" id="PS50850">
    <property type="entry name" value="MFS"/>
    <property type="match status" value="1"/>
</dbReference>
<dbReference type="GO" id="GO:0016020">
    <property type="term" value="C:membrane"/>
    <property type="evidence" value="ECO:0007669"/>
    <property type="project" value="UniProtKB-SubCell"/>
</dbReference>
<keyword evidence="3 6" id="KW-0812">Transmembrane</keyword>
<dbReference type="RefSeq" id="WP_177105340.1">
    <property type="nucleotide sequence ID" value="NZ_JACAQB010000026.1"/>
</dbReference>
<dbReference type="Pfam" id="PF07690">
    <property type="entry name" value="MFS_1"/>
    <property type="match status" value="1"/>
</dbReference>
<name>A0A7Y7XH31_9PSED</name>
<dbReference type="InterPro" id="IPR011701">
    <property type="entry name" value="MFS"/>
</dbReference>
<protein>
    <submittedName>
        <fullName evidence="8">MFS transporter</fullName>
    </submittedName>
</protein>
<reference evidence="8 9" key="1">
    <citation type="submission" date="2020-04" db="EMBL/GenBank/DDBJ databases">
        <title>Molecular characterization of pseudomonads from Agaricus bisporus reveal novel blotch 2 pathogens in Western Europe.</title>
        <authorList>
            <person name="Taparia T."/>
            <person name="Krijger M."/>
            <person name="Haynes E."/>
            <person name="Elpinstone J.G."/>
            <person name="Noble R."/>
            <person name="Van Der Wolf J."/>
        </authorList>
    </citation>
    <scope>NUCLEOTIDE SEQUENCE [LARGE SCALE GENOMIC DNA]</scope>
    <source>
        <strain evidence="8 9">H7001</strain>
    </source>
</reference>
<evidence type="ECO:0000256" key="3">
    <source>
        <dbReference type="ARBA" id="ARBA00022692"/>
    </source>
</evidence>
<feature type="transmembrane region" description="Helical" evidence="6">
    <location>
        <begin position="85"/>
        <end position="104"/>
    </location>
</feature>
<dbReference type="SUPFAM" id="SSF103473">
    <property type="entry name" value="MFS general substrate transporter"/>
    <property type="match status" value="1"/>
</dbReference>
<feature type="transmembrane region" description="Helical" evidence="6">
    <location>
        <begin position="399"/>
        <end position="418"/>
    </location>
</feature>
<feature type="transmembrane region" description="Helical" evidence="6">
    <location>
        <begin position="110"/>
        <end position="132"/>
    </location>
</feature>
<evidence type="ECO:0000313" key="8">
    <source>
        <dbReference type="EMBL" id="NWB99788.1"/>
    </source>
</evidence>
<comment type="subcellular location">
    <subcellularLocation>
        <location evidence="1">Membrane</location>
        <topology evidence="1">Multi-pass membrane protein</topology>
    </subcellularLocation>
</comment>
<evidence type="ECO:0000256" key="5">
    <source>
        <dbReference type="ARBA" id="ARBA00023136"/>
    </source>
</evidence>
<feature type="transmembrane region" description="Helical" evidence="6">
    <location>
        <begin position="144"/>
        <end position="167"/>
    </location>
</feature>
<evidence type="ECO:0000256" key="4">
    <source>
        <dbReference type="ARBA" id="ARBA00022989"/>
    </source>
</evidence>
<evidence type="ECO:0000313" key="9">
    <source>
        <dbReference type="Proteomes" id="UP000539985"/>
    </source>
</evidence>
<dbReference type="CDD" id="cd17319">
    <property type="entry name" value="MFS_ExuT_GudP_like"/>
    <property type="match status" value="1"/>
</dbReference>
<feature type="transmembrane region" description="Helical" evidence="6">
    <location>
        <begin position="273"/>
        <end position="294"/>
    </location>
</feature>
<dbReference type="InterPro" id="IPR000849">
    <property type="entry name" value="Sugar_P_transporter"/>
</dbReference>
<comment type="caution">
    <text evidence="8">The sequence shown here is derived from an EMBL/GenBank/DDBJ whole genome shotgun (WGS) entry which is preliminary data.</text>
</comment>
<feature type="transmembrane region" description="Helical" evidence="6">
    <location>
        <begin position="173"/>
        <end position="193"/>
    </location>
</feature>
<dbReference type="EMBL" id="JACAQB010000026">
    <property type="protein sequence ID" value="NWB99788.1"/>
    <property type="molecule type" value="Genomic_DNA"/>
</dbReference>